<feature type="transmembrane region" description="Helical" evidence="2">
    <location>
        <begin position="215"/>
        <end position="233"/>
    </location>
</feature>
<sequence length="556" mass="59524">MTSHAPRKEAAEGRAAEANAQLTTAPQSRISRTLPPTTQALRVVIPCLLASLAFVIYTGFSLAQWQSFRAPSWDLGIFTQLADRYAHFQAPIVNIKGDGFNLLGDHFHPILVLLGPIFRLWPSGSTLLVVQNLLFAISIVPVCSLAMRRLGATAGSVLGISYAFSWGLTAAIVAQFHEIAFAVPLLAFGITCALTGHLRAAAILVGLNVFVKEDMGVTVAAFGLALIVAQVVAERERRGYKRWRRAIATREGRIGKWLIVWGIGWLVASLIFLTIMNNAGGWEYTNRLTGSDHDAMTRIGMMAVTLLFTIATAGLVGLVSPLVIVALPTLIWRFAGNVEFYWGMDWHYSAVLMPIAALALVDGACRLRARWPRSARPGKQSPGNQDTGSYSDNSAVLHDDDSELLTSKPGTVATSKPTESVAAAHATSQILTWGAVIIALAGTLFGTANNGFGAWLKNPQLSSEANRQAAQSLIDGVGNGNTVVTDICLLAYLVPTNNVYWSGTSEGAEPNLVAFSPCSKSSAETFGAEKFGGVWSTDFSESGYEIARNADVASLD</sequence>
<evidence type="ECO:0000256" key="1">
    <source>
        <dbReference type="SAM" id="MobiDB-lite"/>
    </source>
</evidence>
<reference evidence="3 4" key="1">
    <citation type="submission" date="2012-09" db="EMBL/GenBank/DDBJ databases">
        <title>The Genome Sequence of Actinobaculum massiliae ACS-171-V-COL2.</title>
        <authorList>
            <consortium name="The Broad Institute Genome Sequencing Platform"/>
            <person name="Earl A."/>
            <person name="Ward D."/>
            <person name="Feldgarden M."/>
            <person name="Gevers D."/>
            <person name="Saerens B."/>
            <person name="Vaneechoutte M."/>
            <person name="Walker B."/>
            <person name="Young S.K."/>
            <person name="Zeng Q."/>
            <person name="Gargeya S."/>
            <person name="Fitzgerald M."/>
            <person name="Haas B."/>
            <person name="Abouelleil A."/>
            <person name="Alvarado L."/>
            <person name="Arachchi H.M."/>
            <person name="Berlin A."/>
            <person name="Chapman S.B."/>
            <person name="Goldberg J."/>
            <person name="Griggs A."/>
            <person name="Gujja S."/>
            <person name="Hansen M."/>
            <person name="Howarth C."/>
            <person name="Imamovic A."/>
            <person name="Larimer J."/>
            <person name="McCowen C."/>
            <person name="Montmayeur A."/>
            <person name="Murphy C."/>
            <person name="Neiman D."/>
            <person name="Pearson M."/>
            <person name="Priest M."/>
            <person name="Roberts A."/>
            <person name="Saif S."/>
            <person name="Shea T."/>
            <person name="Sisk P."/>
            <person name="Sykes S."/>
            <person name="Wortman J."/>
            <person name="Nusbaum C."/>
            <person name="Birren B."/>
        </authorList>
    </citation>
    <scope>NUCLEOTIDE SEQUENCE [LARGE SCALE GENOMIC DNA]</scope>
    <source>
        <strain evidence="4">ACS-171-V-Col2</strain>
    </source>
</reference>
<keyword evidence="2" id="KW-0472">Membrane</keyword>
<evidence type="ECO:0008006" key="5">
    <source>
        <dbReference type="Google" id="ProtNLM"/>
    </source>
</evidence>
<feature type="region of interest" description="Disordered" evidence="1">
    <location>
        <begin position="1"/>
        <end position="29"/>
    </location>
</feature>
<protein>
    <recommendedName>
        <fullName evidence="5">DUF2079 domain-containing protein</fullName>
    </recommendedName>
</protein>
<feature type="region of interest" description="Disordered" evidence="1">
    <location>
        <begin position="372"/>
        <end position="392"/>
    </location>
</feature>
<proteinExistence type="predicted"/>
<dbReference type="EMBL" id="AGWL01000002">
    <property type="protein sequence ID" value="EKU95854.1"/>
    <property type="molecule type" value="Genomic_DNA"/>
</dbReference>
<evidence type="ECO:0000256" key="2">
    <source>
        <dbReference type="SAM" id="Phobius"/>
    </source>
</evidence>
<feature type="transmembrane region" description="Helical" evidence="2">
    <location>
        <begin position="348"/>
        <end position="367"/>
    </location>
</feature>
<dbReference type="HOGENOM" id="CLU_029114_0_0_11"/>
<dbReference type="eggNOG" id="COG3463">
    <property type="taxonomic scope" value="Bacteria"/>
</dbReference>
<dbReference type="RefSeq" id="WP_007000847.1">
    <property type="nucleotide sequence ID" value="NZ_JH992955.1"/>
</dbReference>
<keyword evidence="4" id="KW-1185">Reference proteome</keyword>
<dbReference type="InterPro" id="IPR018650">
    <property type="entry name" value="STSV1_Orf64"/>
</dbReference>
<dbReference type="AlphaFoldDB" id="K9EF66"/>
<comment type="caution">
    <text evidence="3">The sequence shown here is derived from an EMBL/GenBank/DDBJ whole genome shotgun (WGS) entry which is preliminary data.</text>
</comment>
<dbReference type="STRING" id="202789.GCA_001457435_01491"/>
<feature type="transmembrane region" description="Helical" evidence="2">
    <location>
        <begin position="153"/>
        <end position="173"/>
    </location>
</feature>
<gene>
    <name evidence="3" type="ORF">HMPREF9233_00641</name>
</gene>
<dbReference type="Pfam" id="PF09852">
    <property type="entry name" value="DUF2079"/>
    <property type="match status" value="1"/>
</dbReference>
<organism evidence="3 4">
    <name type="scientific">Actinobaculum massiliense ACS-171-V-Col2</name>
    <dbReference type="NCBI Taxonomy" id="883066"/>
    <lineage>
        <taxon>Bacteria</taxon>
        <taxon>Bacillati</taxon>
        <taxon>Actinomycetota</taxon>
        <taxon>Actinomycetes</taxon>
        <taxon>Actinomycetales</taxon>
        <taxon>Actinomycetaceae</taxon>
        <taxon>Actinobaculum</taxon>
    </lineage>
</organism>
<dbReference type="Proteomes" id="UP000009888">
    <property type="component" value="Unassembled WGS sequence"/>
</dbReference>
<keyword evidence="2" id="KW-0812">Transmembrane</keyword>
<evidence type="ECO:0000313" key="3">
    <source>
        <dbReference type="EMBL" id="EKU95854.1"/>
    </source>
</evidence>
<feature type="transmembrane region" description="Helical" evidence="2">
    <location>
        <begin position="43"/>
        <end position="63"/>
    </location>
</feature>
<evidence type="ECO:0000313" key="4">
    <source>
        <dbReference type="Proteomes" id="UP000009888"/>
    </source>
</evidence>
<dbReference type="PATRIC" id="fig|883066.3.peg.657"/>
<accession>K9EF66</accession>
<feature type="transmembrane region" description="Helical" evidence="2">
    <location>
        <begin position="295"/>
        <end position="315"/>
    </location>
</feature>
<name>K9EF66_9ACTO</name>
<feature type="compositionally biased region" description="Basic and acidic residues" evidence="1">
    <location>
        <begin position="1"/>
        <end position="15"/>
    </location>
</feature>
<feature type="transmembrane region" description="Helical" evidence="2">
    <location>
        <begin position="254"/>
        <end position="275"/>
    </location>
</feature>
<feature type="transmembrane region" description="Helical" evidence="2">
    <location>
        <begin position="185"/>
        <end position="209"/>
    </location>
</feature>
<feature type="compositionally biased region" description="Polar residues" evidence="1">
    <location>
        <begin position="381"/>
        <end position="392"/>
    </location>
</feature>
<keyword evidence="2" id="KW-1133">Transmembrane helix</keyword>